<feature type="signal peptide" evidence="1">
    <location>
        <begin position="1"/>
        <end position="22"/>
    </location>
</feature>
<organism evidence="2 3">
    <name type="scientific">Venenivibrio stagnispumantis</name>
    <dbReference type="NCBI Taxonomy" id="407998"/>
    <lineage>
        <taxon>Bacteria</taxon>
        <taxon>Pseudomonadati</taxon>
        <taxon>Aquificota</taxon>
        <taxon>Aquificia</taxon>
        <taxon>Aquificales</taxon>
        <taxon>Hydrogenothermaceae</taxon>
        <taxon>Venenivibrio</taxon>
    </lineage>
</organism>
<dbReference type="AlphaFoldDB" id="A0AA46AFX1"/>
<evidence type="ECO:0000256" key="1">
    <source>
        <dbReference type="SAM" id="SignalP"/>
    </source>
</evidence>
<proteinExistence type="predicted"/>
<sequence>MKKLALSLLATGLIGFYTNTKAYTYEKNDIKDYVCTETLRTCFLWIGNNFINMKDVDTINLFQNTITFFFNGKREPIEIKFNSPEEAKQTLKNMLLKGKFFNEQ</sequence>
<evidence type="ECO:0000313" key="2">
    <source>
        <dbReference type="EMBL" id="SMP22703.1"/>
    </source>
</evidence>
<gene>
    <name evidence="2" type="ORF">SAMN06264868_12610</name>
</gene>
<keyword evidence="1" id="KW-0732">Signal</keyword>
<dbReference type="Proteomes" id="UP001157947">
    <property type="component" value="Unassembled WGS sequence"/>
</dbReference>
<comment type="caution">
    <text evidence="2">The sequence shown here is derived from an EMBL/GenBank/DDBJ whole genome shotgun (WGS) entry which is preliminary data.</text>
</comment>
<reference evidence="2" key="1">
    <citation type="submission" date="2017-05" db="EMBL/GenBank/DDBJ databases">
        <authorList>
            <person name="Varghese N."/>
            <person name="Submissions S."/>
        </authorList>
    </citation>
    <scope>NUCLEOTIDE SEQUENCE</scope>
    <source>
        <strain evidence="2">DSM 18763</strain>
    </source>
</reference>
<accession>A0AA46AFX1</accession>
<keyword evidence="3" id="KW-1185">Reference proteome</keyword>
<dbReference type="RefSeq" id="WP_265134971.1">
    <property type="nucleotide sequence ID" value="NZ_FXTX01000026.1"/>
</dbReference>
<protein>
    <submittedName>
        <fullName evidence="2">Uncharacterized protein</fullName>
    </submittedName>
</protein>
<feature type="chain" id="PRO_5041447959" evidence="1">
    <location>
        <begin position="23"/>
        <end position="104"/>
    </location>
</feature>
<evidence type="ECO:0000313" key="3">
    <source>
        <dbReference type="Proteomes" id="UP001157947"/>
    </source>
</evidence>
<dbReference type="EMBL" id="FXTX01000026">
    <property type="protein sequence ID" value="SMP22703.1"/>
    <property type="molecule type" value="Genomic_DNA"/>
</dbReference>
<name>A0AA46AFX1_9AQUI</name>